<keyword evidence="2" id="KW-0472">Membrane</keyword>
<feature type="compositionally biased region" description="Basic and acidic residues" evidence="1">
    <location>
        <begin position="8"/>
        <end position="18"/>
    </location>
</feature>
<sequence length="58" mass="6678">MSNIEGVEPERQTKDKPKTNPLESIAKDVKVIKYWIIFFGIITLLSIIMYAVLIEKVL</sequence>
<reference evidence="3 4" key="1">
    <citation type="submission" date="2019-08" db="EMBL/GenBank/DDBJ databases">
        <title>Ulvibacter marinistellae sp. nov., isolated from a starfish, Patiria pectinifera.</title>
        <authorList>
            <person name="Kawano K."/>
            <person name="Ushijima N."/>
            <person name="Kihara M."/>
            <person name="Itoh H."/>
        </authorList>
    </citation>
    <scope>NUCLEOTIDE SEQUENCE [LARGE SCALE GENOMIC DNA]</scope>
    <source>
        <strain evidence="3 4">KK4</strain>
    </source>
</reference>
<dbReference type="Proteomes" id="UP000326994">
    <property type="component" value="Unassembled WGS sequence"/>
</dbReference>
<dbReference type="AlphaFoldDB" id="A0A5J4FY30"/>
<name>A0A5J4FY30_9FLAO</name>
<organism evidence="3 4">
    <name type="scientific">Patiriisocius marinistellae</name>
    <dbReference type="NCBI Taxonomy" id="2494560"/>
    <lineage>
        <taxon>Bacteria</taxon>
        <taxon>Pseudomonadati</taxon>
        <taxon>Bacteroidota</taxon>
        <taxon>Flavobacteriia</taxon>
        <taxon>Flavobacteriales</taxon>
        <taxon>Flavobacteriaceae</taxon>
        <taxon>Patiriisocius</taxon>
    </lineage>
</organism>
<keyword evidence="2" id="KW-1133">Transmembrane helix</keyword>
<feature type="transmembrane region" description="Helical" evidence="2">
    <location>
        <begin position="32"/>
        <end position="53"/>
    </location>
</feature>
<protein>
    <submittedName>
        <fullName evidence="3">Uncharacterized protein</fullName>
    </submittedName>
</protein>
<proteinExistence type="predicted"/>
<evidence type="ECO:0000313" key="3">
    <source>
        <dbReference type="EMBL" id="GEQ84591.1"/>
    </source>
</evidence>
<accession>A0A5J4FY30</accession>
<evidence type="ECO:0000313" key="4">
    <source>
        <dbReference type="Proteomes" id="UP000326994"/>
    </source>
</evidence>
<dbReference type="EMBL" id="BKCF01000001">
    <property type="protein sequence ID" value="GEQ84591.1"/>
    <property type="molecule type" value="Genomic_DNA"/>
</dbReference>
<gene>
    <name evidence="3" type="ORF">ULMS_00990</name>
</gene>
<keyword evidence="2" id="KW-0812">Transmembrane</keyword>
<dbReference type="RefSeq" id="WP_172966818.1">
    <property type="nucleotide sequence ID" value="NZ_BKCF01000001.1"/>
</dbReference>
<evidence type="ECO:0000256" key="1">
    <source>
        <dbReference type="SAM" id="MobiDB-lite"/>
    </source>
</evidence>
<feature type="region of interest" description="Disordered" evidence="1">
    <location>
        <begin position="1"/>
        <end position="20"/>
    </location>
</feature>
<evidence type="ECO:0000256" key="2">
    <source>
        <dbReference type="SAM" id="Phobius"/>
    </source>
</evidence>
<comment type="caution">
    <text evidence="3">The sequence shown here is derived from an EMBL/GenBank/DDBJ whole genome shotgun (WGS) entry which is preliminary data.</text>
</comment>
<keyword evidence="4" id="KW-1185">Reference proteome</keyword>